<organism evidence="2 3">
    <name type="scientific">Paenochrobactrum glaciei</name>
    <dbReference type="NCBI Taxonomy" id="486407"/>
    <lineage>
        <taxon>Bacteria</taxon>
        <taxon>Pseudomonadati</taxon>
        <taxon>Pseudomonadota</taxon>
        <taxon>Alphaproteobacteria</taxon>
        <taxon>Hyphomicrobiales</taxon>
        <taxon>Brucellaceae</taxon>
        <taxon>Paenochrobactrum</taxon>
    </lineage>
</organism>
<evidence type="ECO:0000313" key="3">
    <source>
        <dbReference type="Proteomes" id="UP001424441"/>
    </source>
</evidence>
<evidence type="ECO:0000256" key="1">
    <source>
        <dbReference type="SAM" id="SignalP"/>
    </source>
</evidence>
<dbReference type="EMBL" id="BAAADE010000016">
    <property type="protein sequence ID" value="GAA0615317.1"/>
    <property type="molecule type" value="Genomic_DNA"/>
</dbReference>
<comment type="caution">
    <text evidence="2">The sequence shown here is derived from an EMBL/GenBank/DDBJ whole genome shotgun (WGS) entry which is preliminary data.</text>
</comment>
<sequence>MSRSVKSATQFKVMKMSQFKLGSFSRLALLASSALVAGHFSTGSVLAQTKTETTEGSVLRGKMSDDSSVRHLTIGENTEKGIAADAGNIPFMISVDGDTVETSAAKAAPKAPRQIDRERKTDVDLSSVDIQIKFDGLDASPILNVSTMPVRRSYSANETVEFLATTNYPDFIERSEIRIFAIGDGKAADKPVAVVPVKTNAKAQWVMPAQADEREYAYVLRVYDEKGRFDETEALTLRRSEKKDILGDRAEAVAPGMGEDRTATRNIRVHGGAVTVHGTNVPDGYQVKAFGEAVPIDGQQKFVVQRILRPGDHDVDVAINDGIKGDGLAFNRDINIPDNDWFYVGLADITLRKRSGDRGIEAVRPGEYDSTTTNGRLAFYLKGKIKGEYLLTAAADTTDDELDKMFRNFGKQNPRHLLRKLDPDDYYPVYGDDSTMLEDAPTNGKFYVRLERGDSRVLWGNFKTRITGTEFMRSDRALYGAQGVYRSEETTSFGERKTEVDLYAAQPDTLPQYDEYLATGGSAYFMRRQNIVEGSETITVEFRDSVTGRVIERRTLRAGEDYRFDYMQGVLILNRPLSSSTSTSDPVRDGALGGNKTYVLAQYEFEPTAGDLDGYSLGGRGQQWLNENVRVGVTGYQETTGDANQKAGGVDIRVRHSDTTFIEGEVAGSDGPGFGFTRSTDGGLTNGSTLATGKKGRTALAWRLKGQVDLADLQDEGIKGRIGGYYEEKEAGFSSLFDNTSVDKRLWGVHADLDVTDKTRLKLIYDDFWDDDGQIKREGKGSVSHEIDEYWKVSFGVTYTELMSPNAIRSGKTGYDGSRVDTGVRVDYRQDDDHLYYVFGQVTAGRSGDIKRNDRIGVGTELKLTDTIGTQAEVSYGTNGVGGLAALTYDPNADDHYYIGYRLDPDRAFDLNRSYDLIGRDKGAIVGGVKRRINDTLSAYSENNYDLFGVRRALTHTYGVVYTPDNVWTFDGGFEGGRIRDNIKNAETGVEFSDFDRYAPSLAIGYKDEERGITGRLRGEVRVERSDDHTRDQNTYLLAGAYTWKTNPDWRAMVSVDAVLSDTKHNSPSFQNTDYVEASVGYAYRPVENDRLNALFKYSWLYDMPGNNQWGSATSNYRYAPAQRSHILSADFTYDLVPWMSVGAKYGFRIGEVKYRAGKEDPKFVNEWQRSSAHLGILRADLHVVKKWDLLLEGRVMHMPEAKTTDFGALAAVYRHVGENFKVGAGYNFGRFSDDLRDLTLDDRGLFLNFIGKF</sequence>
<reference evidence="2 3" key="1">
    <citation type="journal article" date="2019" name="Int. J. Syst. Evol. Microbiol.">
        <title>The Global Catalogue of Microorganisms (GCM) 10K type strain sequencing project: providing services to taxonomists for standard genome sequencing and annotation.</title>
        <authorList>
            <consortium name="The Broad Institute Genomics Platform"/>
            <consortium name="The Broad Institute Genome Sequencing Center for Infectious Disease"/>
            <person name="Wu L."/>
            <person name="Ma J."/>
        </authorList>
    </citation>
    <scope>NUCLEOTIDE SEQUENCE [LARGE SCALE GENOMIC DNA]</scope>
    <source>
        <strain evidence="2 3">JCM 15115</strain>
    </source>
</reference>
<name>A0ABN1GNN4_9HYPH</name>
<evidence type="ECO:0000313" key="2">
    <source>
        <dbReference type="EMBL" id="GAA0615317.1"/>
    </source>
</evidence>
<proteinExistence type="predicted"/>
<keyword evidence="3" id="KW-1185">Reference proteome</keyword>
<feature type="chain" id="PRO_5046411600" description="TonB-dependent receptor" evidence="1">
    <location>
        <begin position="48"/>
        <end position="1254"/>
    </location>
</feature>
<dbReference type="Proteomes" id="UP001424441">
    <property type="component" value="Unassembled WGS sequence"/>
</dbReference>
<accession>A0ABN1GNN4</accession>
<feature type="signal peptide" evidence="1">
    <location>
        <begin position="1"/>
        <end position="47"/>
    </location>
</feature>
<protein>
    <recommendedName>
        <fullName evidence="4">TonB-dependent receptor</fullName>
    </recommendedName>
</protein>
<keyword evidence="1" id="KW-0732">Signal</keyword>
<gene>
    <name evidence="2" type="ORF">GCM10008943_32980</name>
</gene>
<evidence type="ECO:0008006" key="4">
    <source>
        <dbReference type="Google" id="ProtNLM"/>
    </source>
</evidence>